<dbReference type="GO" id="GO:0003723">
    <property type="term" value="F:RNA binding"/>
    <property type="evidence" value="ECO:0007669"/>
    <property type="project" value="UniProtKB-KW"/>
</dbReference>
<evidence type="ECO:0000256" key="1">
    <source>
        <dbReference type="ARBA" id="ARBA00022884"/>
    </source>
</evidence>
<dbReference type="Pfam" id="PF01918">
    <property type="entry name" value="Alba"/>
    <property type="match status" value="1"/>
</dbReference>
<organism evidence="3">
    <name type="scientific">Oxyrrhis marina</name>
    <name type="common">Dinoflagellate</name>
    <dbReference type="NCBI Taxonomy" id="2969"/>
    <lineage>
        <taxon>Eukaryota</taxon>
        <taxon>Sar</taxon>
        <taxon>Alveolata</taxon>
        <taxon>Dinophyceae</taxon>
        <taxon>Oxyrrhinales</taxon>
        <taxon>Oxyrrhinaceae</taxon>
        <taxon>Oxyrrhis</taxon>
    </lineage>
</organism>
<dbReference type="SUPFAM" id="SSF82704">
    <property type="entry name" value="AlbA-like"/>
    <property type="match status" value="1"/>
</dbReference>
<keyword evidence="1" id="KW-0694">RNA-binding</keyword>
<proteinExistence type="predicted"/>
<protein>
    <recommendedName>
        <fullName evidence="2">DNA/RNA-binding protein Alba-like domain-containing protein</fullName>
    </recommendedName>
</protein>
<evidence type="ECO:0000259" key="2">
    <source>
        <dbReference type="Pfam" id="PF01918"/>
    </source>
</evidence>
<accession>A0A7S3ULK6</accession>
<dbReference type="EMBL" id="HBIT01008729">
    <property type="protein sequence ID" value="CAE0618589.1"/>
    <property type="molecule type" value="Transcribed_RNA"/>
</dbReference>
<dbReference type="InterPro" id="IPR036882">
    <property type="entry name" value="Alba-like_dom_sf"/>
</dbReference>
<evidence type="ECO:0000313" key="3">
    <source>
        <dbReference type="EMBL" id="CAE0618589.1"/>
    </source>
</evidence>
<dbReference type="Gene3D" id="3.30.110.20">
    <property type="entry name" value="Alba-like domain"/>
    <property type="match status" value="1"/>
</dbReference>
<gene>
    <name evidence="3" type="ORF">OMAR00292_LOCUS4465</name>
</gene>
<dbReference type="AlphaFoldDB" id="A0A7S3ULK6"/>
<reference evidence="3" key="1">
    <citation type="submission" date="2021-01" db="EMBL/GenBank/DDBJ databases">
        <authorList>
            <person name="Corre E."/>
            <person name="Pelletier E."/>
            <person name="Niang G."/>
            <person name="Scheremetjew M."/>
            <person name="Finn R."/>
            <person name="Kale V."/>
            <person name="Holt S."/>
            <person name="Cochrane G."/>
            <person name="Meng A."/>
            <person name="Brown T."/>
            <person name="Cohen L."/>
        </authorList>
    </citation>
    <scope>NUCLEOTIDE SEQUENCE</scope>
    <source>
        <strain evidence="3">CCMP1795</strain>
    </source>
</reference>
<name>A0A7S3ULK6_OXYMA</name>
<sequence>MTEATHIKVTAKRSVGFYIRAAKSFLEGTTDKDGNEKAAVKNITISGLGNAINAAVAAAAAVEREGIGNITRVETQYPDIESGSVARGVAQIVIDVEKK</sequence>
<feature type="domain" description="DNA/RNA-binding protein Alba-like" evidence="2">
    <location>
        <begin position="6"/>
        <end position="75"/>
    </location>
</feature>
<dbReference type="InterPro" id="IPR002775">
    <property type="entry name" value="DNA/RNA-bd_Alba-like"/>
</dbReference>